<dbReference type="PANTHER" id="PTHR11857">
    <property type="entry name" value="ODORANT BINDING PROTEIN-RELATED"/>
    <property type="match status" value="1"/>
</dbReference>
<name>A0A0G3ZAP3_CHRPA</name>
<dbReference type="SMART" id="SM00708">
    <property type="entry name" value="PhBP"/>
    <property type="match status" value="1"/>
</dbReference>
<dbReference type="Gene3D" id="1.10.238.20">
    <property type="entry name" value="Pheromone/general odorant binding protein domain"/>
    <property type="match status" value="1"/>
</dbReference>
<reference evidence="6" key="1">
    <citation type="submission" date="2014-12" db="EMBL/GenBank/DDBJ databases">
        <title>Identification and Comparison of Olfaction Genes Expressed in the Antennae of Two Lacewing Species.</title>
        <authorList>
            <person name="Li Z."/>
        </authorList>
    </citation>
    <scope>NUCLEOTIDE SEQUENCE</scope>
</reference>
<evidence type="ECO:0000256" key="4">
    <source>
        <dbReference type="ARBA" id="ARBA00022729"/>
    </source>
</evidence>
<dbReference type="SUPFAM" id="SSF47565">
    <property type="entry name" value="Insect pheromone/odorant-binding proteins"/>
    <property type="match status" value="1"/>
</dbReference>
<feature type="chain" id="PRO_5005186358" evidence="5">
    <location>
        <begin position="22"/>
        <end position="135"/>
    </location>
</feature>
<dbReference type="GO" id="GO:0005549">
    <property type="term" value="F:odorant binding"/>
    <property type="evidence" value="ECO:0007669"/>
    <property type="project" value="InterPro"/>
</dbReference>
<dbReference type="InterPro" id="IPR006170">
    <property type="entry name" value="PBP/GOBP"/>
</dbReference>
<evidence type="ECO:0000256" key="5">
    <source>
        <dbReference type="SAM" id="SignalP"/>
    </source>
</evidence>
<feature type="signal peptide" evidence="5">
    <location>
        <begin position="1"/>
        <end position="21"/>
    </location>
</feature>
<accession>A0A0G3ZAP3</accession>
<protein>
    <submittedName>
        <fullName evidence="6">Odorant-binding protein 5</fullName>
    </submittedName>
</protein>
<evidence type="ECO:0000256" key="3">
    <source>
        <dbReference type="ARBA" id="ARBA00022525"/>
    </source>
</evidence>
<dbReference type="PANTHER" id="PTHR11857:SF43">
    <property type="entry name" value="GEO07291P1-RELATED"/>
    <property type="match status" value="1"/>
</dbReference>
<dbReference type="InterPro" id="IPR036728">
    <property type="entry name" value="PBP_GOBP_sf"/>
</dbReference>
<proteinExistence type="evidence at transcript level"/>
<evidence type="ECO:0000256" key="1">
    <source>
        <dbReference type="ARBA" id="ARBA00004613"/>
    </source>
</evidence>
<dbReference type="Pfam" id="PF01395">
    <property type="entry name" value="PBP_GOBP"/>
    <property type="match status" value="1"/>
</dbReference>
<organism evidence="6">
    <name type="scientific">Chrysopa pallens</name>
    <name type="common">Green lacewing</name>
    <name type="synonym">Hemerobius pallens</name>
    <dbReference type="NCBI Taxonomy" id="417485"/>
    <lineage>
        <taxon>Eukaryota</taxon>
        <taxon>Metazoa</taxon>
        <taxon>Ecdysozoa</taxon>
        <taxon>Arthropoda</taxon>
        <taxon>Hexapoda</taxon>
        <taxon>Insecta</taxon>
        <taxon>Pterygota</taxon>
        <taxon>Neoptera</taxon>
        <taxon>Endopterygota</taxon>
        <taxon>Neuroptera</taxon>
        <taxon>Hemerobiiformia</taxon>
        <taxon>Chrysopidae</taxon>
        <taxon>Chrysopinae</taxon>
        <taxon>Chrysopa</taxon>
    </lineage>
</organism>
<keyword evidence="3" id="KW-0964">Secreted</keyword>
<dbReference type="CDD" id="cd23992">
    <property type="entry name" value="PBP_GOBP"/>
    <property type="match status" value="1"/>
</dbReference>
<dbReference type="GO" id="GO:0007608">
    <property type="term" value="P:sensory perception of smell"/>
    <property type="evidence" value="ECO:0007669"/>
    <property type="project" value="TreeGrafter"/>
</dbReference>
<dbReference type="AlphaFoldDB" id="A0A0G3ZAP3"/>
<sequence length="135" mass="15121">MKNFITLCVIAAAFCIVQNQAKITAEQQKTFKQRSEECKTETKVDPQLIENVKKGEAVSSDDFKAYAICLTKRLQLLNDAGDVNMEKALSLLPAGEDKAAAQKSLEKCQNIKVDELNNTKFLRSLCIYKEFKGLL</sequence>
<dbReference type="GO" id="GO:0005615">
    <property type="term" value="C:extracellular space"/>
    <property type="evidence" value="ECO:0007669"/>
    <property type="project" value="TreeGrafter"/>
</dbReference>
<dbReference type="EMBL" id="KP403738">
    <property type="protein sequence ID" value="AKM52557.1"/>
    <property type="molecule type" value="mRNA"/>
</dbReference>
<keyword evidence="4 5" id="KW-0732">Signal</keyword>
<comment type="similarity">
    <text evidence="2">Belongs to the PBP/GOBP family.</text>
</comment>
<comment type="subcellular location">
    <subcellularLocation>
        <location evidence="1">Secreted</location>
    </subcellularLocation>
</comment>
<evidence type="ECO:0000313" key="6">
    <source>
        <dbReference type="EMBL" id="AKM52557.1"/>
    </source>
</evidence>
<evidence type="ECO:0000256" key="2">
    <source>
        <dbReference type="ARBA" id="ARBA00008098"/>
    </source>
</evidence>